<protein>
    <recommendedName>
        <fullName evidence="1">KANL3/Tex30 alpha/beta hydrolase-like domain-containing protein</fullName>
    </recommendedName>
</protein>
<dbReference type="PATRIC" id="fig|1637975.4.peg.2892"/>
<dbReference type="InterPro" id="IPR029058">
    <property type="entry name" value="AB_hydrolase_fold"/>
</dbReference>
<comment type="caution">
    <text evidence="2">The sequence shown here is derived from an EMBL/GenBank/DDBJ whole genome shotgun (WGS) entry which is preliminary data.</text>
</comment>
<organism evidence="2 3">
    <name type="scientific">Cytobacillus solani</name>
    <dbReference type="NCBI Taxonomy" id="1637975"/>
    <lineage>
        <taxon>Bacteria</taxon>
        <taxon>Bacillati</taxon>
        <taxon>Bacillota</taxon>
        <taxon>Bacilli</taxon>
        <taxon>Bacillales</taxon>
        <taxon>Bacillaceae</taxon>
        <taxon>Cytobacillus</taxon>
    </lineage>
</organism>
<dbReference type="InterPro" id="IPR046879">
    <property type="entry name" value="KANL3/Tex30_Abhydrolase"/>
</dbReference>
<evidence type="ECO:0000313" key="2">
    <source>
        <dbReference type="EMBL" id="KQL21929.1"/>
    </source>
</evidence>
<name>A0A0Q3QV95_9BACI</name>
<dbReference type="STRING" id="1637975.AN957_15015"/>
<gene>
    <name evidence="2" type="ORF">AN957_15015</name>
</gene>
<dbReference type="SUPFAM" id="SSF53474">
    <property type="entry name" value="alpha/beta-Hydrolases"/>
    <property type="match status" value="1"/>
</dbReference>
<evidence type="ECO:0000259" key="1">
    <source>
        <dbReference type="Pfam" id="PF20408"/>
    </source>
</evidence>
<dbReference type="Proteomes" id="UP000050996">
    <property type="component" value="Unassembled WGS sequence"/>
</dbReference>
<proteinExistence type="predicted"/>
<dbReference type="EMBL" id="LJIX01000006">
    <property type="protein sequence ID" value="KQL21929.1"/>
    <property type="molecule type" value="Genomic_DNA"/>
</dbReference>
<feature type="domain" description="KANL3/Tex30 alpha/beta hydrolase-like" evidence="1">
    <location>
        <begin position="26"/>
        <end position="205"/>
    </location>
</feature>
<keyword evidence="3" id="KW-1185">Reference proteome</keyword>
<dbReference type="RefSeq" id="WP_053477546.1">
    <property type="nucleotide sequence ID" value="NZ_JBHLUY010000027.1"/>
</dbReference>
<dbReference type="Gene3D" id="3.40.50.1820">
    <property type="entry name" value="alpha/beta hydrolase"/>
    <property type="match status" value="1"/>
</dbReference>
<dbReference type="AlphaFoldDB" id="A0A0Q3QV95"/>
<accession>A0A0Q3QV95</accession>
<evidence type="ECO:0000313" key="3">
    <source>
        <dbReference type="Proteomes" id="UP000050996"/>
    </source>
</evidence>
<reference evidence="2 3" key="1">
    <citation type="submission" date="2015-09" db="EMBL/GenBank/DDBJ databases">
        <title>Genome sequencing project for genomic taxonomy and phylogenomics of Bacillus-like bacteria.</title>
        <authorList>
            <person name="Liu B."/>
            <person name="Wang J."/>
            <person name="Zhu Y."/>
            <person name="Liu G."/>
            <person name="Chen Q."/>
            <person name="Chen Z."/>
            <person name="Lan J."/>
            <person name="Che J."/>
            <person name="Ge C."/>
            <person name="Shi H."/>
            <person name="Pan Z."/>
            <person name="Liu X."/>
        </authorList>
    </citation>
    <scope>NUCLEOTIDE SEQUENCE [LARGE SCALE GENOMIC DNA]</scope>
    <source>
        <strain evidence="2 3">FJAT-18043</strain>
    </source>
</reference>
<dbReference type="Pfam" id="PF20408">
    <property type="entry name" value="Abhydrolase_11"/>
    <property type="match status" value="1"/>
</dbReference>
<sequence length="206" mass="23487">MNNNEIIGSKNIPFRLIEQKEETTNLVIVLPGAGYTTQAPLLHFTSGLFYNKGFDVLHINYIFSRQEMSVLNERDFARDVQLAIDNAIKDKKYSNYYVVAKSIGTKALSYLLDHTMLKDAKVVWLTPLLQNDVVFNAMVNSDHKGLCIFGEKDHFCFIVERFEKLKTNQNLILKVVDGGNHSLELDKEPITSIEILKSVISDINEF</sequence>